<dbReference type="Gene3D" id="1.10.10.10">
    <property type="entry name" value="Winged helix-like DNA-binding domain superfamily/Winged helix DNA-binding domain"/>
    <property type="match status" value="1"/>
</dbReference>
<dbReference type="Pfam" id="PF03466">
    <property type="entry name" value="LysR_substrate"/>
    <property type="match status" value="1"/>
</dbReference>
<evidence type="ECO:0000256" key="1">
    <source>
        <dbReference type="ARBA" id="ARBA00009437"/>
    </source>
</evidence>
<dbReference type="KEGG" id="crw:CROST_004740"/>
<proteinExistence type="inferred from homology"/>
<dbReference type="InterPro" id="IPR036388">
    <property type="entry name" value="WH-like_DNA-bd_sf"/>
</dbReference>
<dbReference type="InterPro" id="IPR036390">
    <property type="entry name" value="WH_DNA-bd_sf"/>
</dbReference>
<dbReference type="Gene3D" id="3.40.190.290">
    <property type="match status" value="1"/>
</dbReference>
<dbReference type="STRING" id="84029.CROST_04530"/>
<dbReference type="AlphaFoldDB" id="A0A1S8LNV8"/>
<keyword evidence="3" id="KW-0238">DNA-binding</keyword>
<evidence type="ECO:0000313" key="6">
    <source>
        <dbReference type="Proteomes" id="UP000190951"/>
    </source>
</evidence>
<dbReference type="SUPFAM" id="SSF53850">
    <property type="entry name" value="Periplasmic binding protein-like II"/>
    <property type="match status" value="1"/>
</dbReference>
<protein>
    <submittedName>
        <fullName evidence="5">HTH-type transcriptional regulator CysL</fullName>
    </submittedName>
</protein>
<dbReference type="PROSITE" id="PS50931">
    <property type="entry name" value="HTH_LYSR"/>
    <property type="match status" value="1"/>
</dbReference>
<dbReference type="EMBL" id="CP096983">
    <property type="protein sequence ID" value="URZ09781.1"/>
    <property type="molecule type" value="Genomic_DNA"/>
</dbReference>
<dbReference type="PANTHER" id="PTHR30126:SF39">
    <property type="entry name" value="HTH-TYPE TRANSCRIPTIONAL REGULATOR CYSL"/>
    <property type="match status" value="1"/>
</dbReference>
<dbReference type="Proteomes" id="UP000190951">
    <property type="component" value="Chromosome"/>
</dbReference>
<evidence type="ECO:0000256" key="3">
    <source>
        <dbReference type="ARBA" id="ARBA00023125"/>
    </source>
</evidence>
<dbReference type="SUPFAM" id="SSF46785">
    <property type="entry name" value="Winged helix' DNA-binding domain"/>
    <property type="match status" value="1"/>
</dbReference>
<dbReference type="InterPro" id="IPR005119">
    <property type="entry name" value="LysR_subst-bd"/>
</dbReference>
<dbReference type="GO" id="GO:0000976">
    <property type="term" value="F:transcription cis-regulatory region binding"/>
    <property type="evidence" value="ECO:0007669"/>
    <property type="project" value="TreeGrafter"/>
</dbReference>
<keyword evidence="2" id="KW-0805">Transcription regulation</keyword>
<name>A0A1S8LNV8_9CLOT</name>
<organism evidence="5 6">
    <name type="scientific">Clostridium felsineum</name>
    <dbReference type="NCBI Taxonomy" id="36839"/>
    <lineage>
        <taxon>Bacteria</taxon>
        <taxon>Bacillati</taxon>
        <taxon>Bacillota</taxon>
        <taxon>Clostridia</taxon>
        <taxon>Eubacteriales</taxon>
        <taxon>Clostridiaceae</taxon>
        <taxon>Clostridium</taxon>
    </lineage>
</organism>
<dbReference type="InterPro" id="IPR000847">
    <property type="entry name" value="LysR_HTH_N"/>
</dbReference>
<keyword evidence="4" id="KW-0804">Transcription</keyword>
<accession>A0A1S8LNV8</accession>
<evidence type="ECO:0000256" key="4">
    <source>
        <dbReference type="ARBA" id="ARBA00023163"/>
    </source>
</evidence>
<evidence type="ECO:0000313" key="5">
    <source>
        <dbReference type="EMBL" id="URZ09781.1"/>
    </source>
</evidence>
<dbReference type="RefSeq" id="WP_176091489.1">
    <property type="nucleotide sequence ID" value="NZ_CP096983.1"/>
</dbReference>
<keyword evidence="6" id="KW-1185">Reference proteome</keyword>
<dbReference type="GO" id="GO:0003700">
    <property type="term" value="F:DNA-binding transcription factor activity"/>
    <property type="evidence" value="ECO:0007669"/>
    <property type="project" value="InterPro"/>
</dbReference>
<dbReference type="CDD" id="cd05466">
    <property type="entry name" value="PBP2_LTTR_substrate"/>
    <property type="match status" value="1"/>
</dbReference>
<reference evidence="5 6" key="1">
    <citation type="submission" date="2022-04" db="EMBL/GenBank/DDBJ databases">
        <title>Genome sequence of C. roseum typestrain.</title>
        <authorList>
            <person name="Poehlein A."/>
            <person name="Schoch T."/>
            <person name="Duerre P."/>
            <person name="Daniel R."/>
        </authorList>
    </citation>
    <scope>NUCLEOTIDE SEQUENCE [LARGE SCALE GENOMIC DNA]</scope>
    <source>
        <strain evidence="5 6">DSM 7320</strain>
    </source>
</reference>
<comment type="similarity">
    <text evidence="1">Belongs to the LysR transcriptional regulatory family.</text>
</comment>
<evidence type="ECO:0000256" key="2">
    <source>
        <dbReference type="ARBA" id="ARBA00023015"/>
    </source>
</evidence>
<gene>
    <name evidence="5" type="primary">cysL_2</name>
    <name evidence="5" type="ORF">CROST_004740</name>
</gene>
<dbReference type="PANTHER" id="PTHR30126">
    <property type="entry name" value="HTH-TYPE TRANSCRIPTIONAL REGULATOR"/>
    <property type="match status" value="1"/>
</dbReference>
<dbReference type="Pfam" id="PF00126">
    <property type="entry name" value="HTH_1"/>
    <property type="match status" value="1"/>
</dbReference>
<sequence>MSFLKLEILILIWKYNKVTTVANKLGIKQPTVTFHMKSLEKLLKTKLFEYEGGYITLTEPGTILLHYAKKIISLKSEVERAVYEFNSFEIGSLKIGASYVPATYLIPDILKKMKIGSHKINMSLTVLPSSKTVQMILNNNLDVGIICSTGLINSSIEYKKIYEDELGIIFSNKSSLNKYNYIPESVFEKETFVHHTELSSTRALVDKWIKSREIEFKATIQMDSLEAIKQVVMSTDWISIISRKAVEKEIERGELIFKSIYEGNIKRNIYIIYNKDKWISPIMRRFLEICTS</sequence>